<name>A0AAW9A8C4_9BACL</name>
<dbReference type="Proteomes" id="UP001271648">
    <property type="component" value="Unassembled WGS sequence"/>
</dbReference>
<protein>
    <submittedName>
        <fullName evidence="1">Uncharacterized protein</fullName>
    </submittedName>
</protein>
<keyword evidence="2" id="KW-1185">Reference proteome</keyword>
<gene>
    <name evidence="1" type="ORF">QTL97_12000</name>
</gene>
<accession>A0AAW9A8C4</accession>
<dbReference type="AlphaFoldDB" id="A0AAW9A8C4"/>
<reference evidence="1 2" key="1">
    <citation type="submission" date="2023-06" db="EMBL/GenBank/DDBJ databases">
        <title>Sporosarcina sp. nov., isolated from Korean traditional fermented seafood 'Jeotgal'.</title>
        <authorList>
            <person name="Yang A.I."/>
            <person name="Shin N.-R."/>
        </authorList>
    </citation>
    <scope>NUCLEOTIDE SEQUENCE [LARGE SCALE GENOMIC DNA]</scope>
    <source>
        <strain evidence="1 2">KCTC43456</strain>
    </source>
</reference>
<sequence length="48" mass="5145">MLEGIGAFLIGKVVIGHFRRVIGQFPGVIGHFPKVIGQINGYIVVSLP</sequence>
<dbReference type="RefSeq" id="WP_283733955.1">
    <property type="nucleotide sequence ID" value="NZ_CP125968.1"/>
</dbReference>
<proteinExistence type="predicted"/>
<evidence type="ECO:0000313" key="2">
    <source>
        <dbReference type="Proteomes" id="UP001271648"/>
    </source>
</evidence>
<evidence type="ECO:0000313" key="1">
    <source>
        <dbReference type="EMBL" id="MDW0117662.1"/>
    </source>
</evidence>
<dbReference type="EMBL" id="JAUBDJ010000007">
    <property type="protein sequence ID" value="MDW0117662.1"/>
    <property type="molecule type" value="Genomic_DNA"/>
</dbReference>
<comment type="caution">
    <text evidence="1">The sequence shown here is derived from an EMBL/GenBank/DDBJ whole genome shotgun (WGS) entry which is preliminary data.</text>
</comment>
<organism evidence="1 2">
    <name type="scientific">Sporosarcina thermotolerans</name>
    <dbReference type="NCBI Taxonomy" id="633404"/>
    <lineage>
        <taxon>Bacteria</taxon>
        <taxon>Bacillati</taxon>
        <taxon>Bacillota</taxon>
        <taxon>Bacilli</taxon>
        <taxon>Bacillales</taxon>
        <taxon>Caryophanaceae</taxon>
        <taxon>Sporosarcina</taxon>
    </lineage>
</organism>